<keyword evidence="2" id="KW-1185">Reference proteome</keyword>
<dbReference type="EMBL" id="JACHFD010000071">
    <property type="protein sequence ID" value="MBB5354017.1"/>
    <property type="molecule type" value="Genomic_DNA"/>
</dbReference>
<reference evidence="1 2" key="1">
    <citation type="submission" date="2020-08" db="EMBL/GenBank/DDBJ databases">
        <title>Genomic Encyclopedia of Type Strains, Phase IV (KMG-IV): sequencing the most valuable type-strain genomes for metagenomic binning, comparative biology and taxonomic classification.</title>
        <authorList>
            <person name="Goeker M."/>
        </authorList>
    </citation>
    <scope>NUCLEOTIDE SEQUENCE [LARGE SCALE GENOMIC DNA]</scope>
    <source>
        <strain evidence="1 2">YC6886</strain>
    </source>
</reference>
<dbReference type="AlphaFoldDB" id="A0A840V6Y0"/>
<accession>A0A840V6Y0</accession>
<sequence>MKRARFHLLFGGLFLCSLGYVGWCWRTFLVGVAAPPLSELPTEFRATATEEIRDEGLLSREQFRWDRAKELLLNPFKTAPPQLEITTPESHLGFVDRDYPFSSVVFAKYRTGWARVPDNQKIP</sequence>
<name>A0A840V6Y0_9BACT</name>
<organism evidence="1 2">
    <name type="scientific">Haloferula luteola</name>
    <dbReference type="NCBI Taxonomy" id="595692"/>
    <lineage>
        <taxon>Bacteria</taxon>
        <taxon>Pseudomonadati</taxon>
        <taxon>Verrucomicrobiota</taxon>
        <taxon>Verrucomicrobiia</taxon>
        <taxon>Verrucomicrobiales</taxon>
        <taxon>Verrucomicrobiaceae</taxon>
        <taxon>Haloferula</taxon>
    </lineage>
</organism>
<evidence type="ECO:0000313" key="2">
    <source>
        <dbReference type="Proteomes" id="UP000557717"/>
    </source>
</evidence>
<dbReference type="RefSeq" id="WP_184022566.1">
    <property type="nucleotide sequence ID" value="NZ_JACHFD010000071.1"/>
</dbReference>
<evidence type="ECO:0000313" key="1">
    <source>
        <dbReference type="EMBL" id="MBB5354017.1"/>
    </source>
</evidence>
<proteinExistence type="predicted"/>
<protein>
    <submittedName>
        <fullName evidence="1">Uncharacterized protein</fullName>
    </submittedName>
</protein>
<dbReference type="Proteomes" id="UP000557717">
    <property type="component" value="Unassembled WGS sequence"/>
</dbReference>
<comment type="caution">
    <text evidence="1">The sequence shown here is derived from an EMBL/GenBank/DDBJ whole genome shotgun (WGS) entry which is preliminary data.</text>
</comment>
<gene>
    <name evidence="1" type="ORF">HNR46_004289</name>
</gene>